<protein>
    <submittedName>
        <fullName evidence="1">Uncharacterized protein</fullName>
    </submittedName>
</protein>
<sequence>MQTLTLTLRPLSAFGTLPLGDTLFGQLCWLLRDGMGEGKLKELLDGYTTGKPFAVVSDALPPRLCATPECAAVFLPSSQRCRP</sequence>
<accession>A0ABX7WY09</accession>
<reference evidence="1 2" key="1">
    <citation type="submission" date="2021-04" db="EMBL/GenBank/DDBJ databases">
        <title>Genomics, taxonomy and metabolism of representatives of sulfur bacteria of the genus Thiothrix: Thiothrix fructosivorans QT, Thiothrix unzii A1T and three new species, Thiothrix subterranea sp. nov., Thiothrix litoralis sp. nov. and 'Candidatus Thiothrix anitrata' sp. nov.</title>
        <authorList>
            <person name="Ravin N.V."/>
            <person name="Smolyakov D."/>
            <person name="Rudenko T.S."/>
            <person name="Mardanov A.V."/>
            <person name="Beletsky A.V."/>
            <person name="Markov N.D."/>
            <person name="Fomenkov A.I."/>
            <person name="Roberts R.J."/>
            <person name="Karnachuk O.V."/>
            <person name="Novikov A."/>
            <person name="Grabovich M.Y."/>
        </authorList>
    </citation>
    <scope>NUCLEOTIDE SEQUENCE [LARGE SCALE GENOMIC DNA]</scope>
    <source>
        <strain evidence="1 2">A52</strain>
    </source>
</reference>
<dbReference type="Proteomes" id="UP000672027">
    <property type="component" value="Chromosome"/>
</dbReference>
<name>A0ABX7WY09_9GAMM</name>
<dbReference type="EMBL" id="CP072800">
    <property type="protein sequence ID" value="QTR48550.1"/>
    <property type="molecule type" value="Genomic_DNA"/>
</dbReference>
<evidence type="ECO:0000313" key="1">
    <source>
        <dbReference type="EMBL" id="QTR48550.1"/>
    </source>
</evidence>
<dbReference type="RefSeq" id="WP_210225441.1">
    <property type="nucleotide sequence ID" value="NZ_CP072800.1"/>
</dbReference>
<evidence type="ECO:0000313" key="2">
    <source>
        <dbReference type="Proteomes" id="UP000672027"/>
    </source>
</evidence>
<organism evidence="1 2">
    <name type="scientific">Candidatus Thiothrix anitrata</name>
    <dbReference type="NCBI Taxonomy" id="2823902"/>
    <lineage>
        <taxon>Bacteria</taxon>
        <taxon>Pseudomonadati</taxon>
        <taxon>Pseudomonadota</taxon>
        <taxon>Gammaproteobacteria</taxon>
        <taxon>Thiotrichales</taxon>
        <taxon>Thiotrichaceae</taxon>
        <taxon>Thiothrix</taxon>
    </lineage>
</organism>
<gene>
    <name evidence="1" type="ORF">J8380_09530</name>
</gene>
<keyword evidence="2" id="KW-1185">Reference proteome</keyword>
<proteinExistence type="predicted"/>